<evidence type="ECO:0000313" key="3">
    <source>
        <dbReference type="Proteomes" id="UP000326831"/>
    </source>
</evidence>
<evidence type="ECO:0000313" key="2">
    <source>
        <dbReference type="EMBL" id="QEU78424.1"/>
    </source>
</evidence>
<keyword evidence="3" id="KW-1185">Reference proteome</keyword>
<keyword evidence="2" id="KW-0378">Hydrolase</keyword>
<dbReference type="KEGG" id="ssub:CP968_09100"/>
<sequence>MHGAPAPRPLRFGVNYTPTRGWFHHWLDFDLDAVGADLDSIASLGLDHVRVFPLWPVFQPNRTLIRPRAVEQLVALADAAAARGLDVAVDGLQGHLSSFDFLPAWTRTWHRRGLFTDPDVVAGQREYLRTLAAALADRPNFLGMTVGNEVNQFSDDPHPDPDRITREQAGRWLELMLAACEEGAPGGLHLHAAHDDAWYRDGHPFTVAQAARLGGATAVHSWVFNGTAQRYGAGAPATEHHAAYLVELSKAWAVDPRRPVWLQEVGAPAPLVPPQDAARFTEATVANALDCPDLWGVTWWCSHDVSRELADFPELEYGLGLLTNDRRPKPAAAALARIAARWRGRTHRPAVRSTALVVDVGGAEEAPRRSVCAPGGAFFEAWASLAADGARPAVVLAERAGDPAHLSARGITTVLRVGDVT</sequence>
<dbReference type="AlphaFoldDB" id="A0A5P2ULJ7"/>
<proteinExistence type="predicted"/>
<reference evidence="1" key="1">
    <citation type="journal article" date="2014" name="Int. J. Syst. Evol. Microbiol.">
        <title>Complete genome sequence of Corynebacterium casei LMG S-19264T (=DSM 44701T), isolated from a smear-ripened cheese.</title>
        <authorList>
            <consortium name="US DOE Joint Genome Institute (JGI-PGF)"/>
            <person name="Walter F."/>
            <person name="Albersmeier A."/>
            <person name="Kalinowski J."/>
            <person name="Ruckert C."/>
        </authorList>
    </citation>
    <scope>NUCLEOTIDE SEQUENCE</scope>
    <source>
        <strain evidence="1">JCM 4834</strain>
    </source>
</reference>
<dbReference type="SUPFAM" id="SSF51445">
    <property type="entry name" value="(Trans)glycosidases"/>
    <property type="match status" value="1"/>
</dbReference>
<dbReference type="EMBL" id="CP023701">
    <property type="protein sequence ID" value="QEU78424.1"/>
    <property type="molecule type" value="Genomic_DNA"/>
</dbReference>
<accession>A0A5P2ULJ7</accession>
<dbReference type="InterPro" id="IPR017853">
    <property type="entry name" value="GH"/>
</dbReference>
<name>A0A5P2ULJ7_9ACTN</name>
<evidence type="ECO:0000313" key="1">
    <source>
        <dbReference type="EMBL" id="GGZ59814.1"/>
    </source>
</evidence>
<dbReference type="Proteomes" id="UP000634660">
    <property type="component" value="Unassembled WGS sequence"/>
</dbReference>
<dbReference type="Gene3D" id="3.20.20.80">
    <property type="entry name" value="Glycosidases"/>
    <property type="match status" value="1"/>
</dbReference>
<reference evidence="2 3" key="2">
    <citation type="submission" date="2017-09" db="EMBL/GenBank/DDBJ databases">
        <authorList>
            <person name="Lee N."/>
            <person name="Cho B.-K."/>
        </authorList>
    </citation>
    <scope>NUCLEOTIDE SEQUENCE [LARGE SCALE GENOMIC DNA]</scope>
    <source>
        <strain evidence="2 3">ATCC 27467</strain>
    </source>
</reference>
<dbReference type="Proteomes" id="UP000326831">
    <property type="component" value="Chromosome"/>
</dbReference>
<dbReference type="EMBL" id="BMVX01000006">
    <property type="protein sequence ID" value="GGZ59814.1"/>
    <property type="molecule type" value="Genomic_DNA"/>
</dbReference>
<dbReference type="RefSeq" id="WP_150517515.1">
    <property type="nucleotide sequence ID" value="NZ_BMVX01000006.1"/>
</dbReference>
<dbReference type="GO" id="GO:0016787">
    <property type="term" value="F:hydrolase activity"/>
    <property type="evidence" value="ECO:0007669"/>
    <property type="project" value="UniProtKB-KW"/>
</dbReference>
<organism evidence="2 3">
    <name type="scientific">Streptomyces subrutilus</name>
    <dbReference type="NCBI Taxonomy" id="36818"/>
    <lineage>
        <taxon>Bacteria</taxon>
        <taxon>Bacillati</taxon>
        <taxon>Actinomycetota</taxon>
        <taxon>Actinomycetes</taxon>
        <taxon>Kitasatosporales</taxon>
        <taxon>Streptomycetaceae</taxon>
        <taxon>Streptomyces</taxon>
    </lineage>
</organism>
<protein>
    <submittedName>
        <fullName evidence="2">Glycosyl hydrolase</fullName>
    </submittedName>
</protein>
<gene>
    <name evidence="2" type="ORF">CP968_09100</name>
    <name evidence="1" type="ORF">GCM10010371_19050</name>
</gene>
<dbReference type="OrthoDB" id="110211at2"/>
<reference evidence="1" key="3">
    <citation type="submission" date="2020-09" db="EMBL/GenBank/DDBJ databases">
        <authorList>
            <person name="Sun Q."/>
            <person name="Ohkuma M."/>
        </authorList>
    </citation>
    <scope>NUCLEOTIDE SEQUENCE</scope>
    <source>
        <strain evidence="1">JCM 4834</strain>
    </source>
</reference>